<dbReference type="InterPro" id="IPR001453">
    <property type="entry name" value="MoaB/Mog_dom"/>
</dbReference>
<accession>A0A1W2EQ68</accession>
<dbReference type="CDD" id="cd03522">
    <property type="entry name" value="MoeA_like"/>
    <property type="match status" value="1"/>
</dbReference>
<keyword evidence="3" id="KW-0808">Transferase</keyword>
<keyword evidence="4" id="KW-1185">Reference proteome</keyword>
<gene>
    <name evidence="3" type="ORF">SAMN06297251_13028</name>
</gene>
<dbReference type="CDD" id="cd04182">
    <property type="entry name" value="GT_2_like_f"/>
    <property type="match status" value="1"/>
</dbReference>
<dbReference type="Pfam" id="PF12804">
    <property type="entry name" value="NTP_transf_3"/>
    <property type="match status" value="1"/>
</dbReference>
<feature type="domain" description="MoaB/Mog" evidence="2">
    <location>
        <begin position="174"/>
        <end position="301"/>
    </location>
</feature>
<evidence type="ECO:0000313" key="3">
    <source>
        <dbReference type="EMBL" id="SMD11857.1"/>
    </source>
</evidence>
<dbReference type="GO" id="GO:0016779">
    <property type="term" value="F:nucleotidyltransferase activity"/>
    <property type="evidence" value="ECO:0007669"/>
    <property type="project" value="UniProtKB-KW"/>
</dbReference>
<organism evidence="3 4">
    <name type="scientific">Fulvimarina manganoxydans</name>
    <dbReference type="NCBI Taxonomy" id="937218"/>
    <lineage>
        <taxon>Bacteria</taxon>
        <taxon>Pseudomonadati</taxon>
        <taxon>Pseudomonadota</taxon>
        <taxon>Alphaproteobacteria</taxon>
        <taxon>Hyphomicrobiales</taxon>
        <taxon>Aurantimonadaceae</taxon>
        <taxon>Fulvimarina</taxon>
    </lineage>
</organism>
<dbReference type="AlphaFoldDB" id="A0A1W2EQ68"/>
<dbReference type="PANTHER" id="PTHR43777:SF1">
    <property type="entry name" value="MOLYBDENUM COFACTOR CYTIDYLYLTRANSFERASE"/>
    <property type="match status" value="1"/>
</dbReference>
<dbReference type="InterPro" id="IPR036425">
    <property type="entry name" value="MoaB/Mog-like_dom_sf"/>
</dbReference>
<evidence type="ECO:0000313" key="4">
    <source>
        <dbReference type="Proteomes" id="UP000192656"/>
    </source>
</evidence>
<dbReference type="RefSeq" id="WP_084412711.1">
    <property type="nucleotide sequence ID" value="NZ_FWXR01000030.1"/>
</dbReference>
<proteinExistence type="predicted"/>
<dbReference type="STRING" id="937218.SAMN06297251_13028"/>
<dbReference type="EMBL" id="FWXR01000030">
    <property type="protein sequence ID" value="SMD11857.1"/>
    <property type="molecule type" value="Genomic_DNA"/>
</dbReference>
<sequence>MIFGRTPLADAEGAVLAHAIHAGERRLKKGTRLAQEDLEALRESGVESVVAARLLPGDVVEDEAAGRLGAALDAPHVGVGPAATGRVNLFAKTAGLFCPDRAVIDRLNAVDPSMTLATLSEFAPVRAGQMIATVKIIPLSVDGNKLAEALSILSRSQALKLAPFRPHRVRLIQTMLPTVKEKVLNKTRRVSEARLEASHSTIIGERRAPHTAEALEAALREAGDADLILVFGASAVIDEGDVIPDAIRRAGGRIESFGMPVDPGNLLLLGTLDGRPVLGAPGCARSPKENGFDFVLNRLLAGLPVGPETIRGMGVGGLLEEIGSRPSPRESESSGGEAVVDIVVLAAGRSSRMEGGNKLLADFGGMPLVRRSVETALGAKRRGAVRVVTGHMHEAVETALEGLKVETIHNPDFAEGLSTSLKAGVRASEDADGVLVMLADQPFLQPDHLDLLIGAFVSEGKGSIVAACDRGRRRNPVILSTELLPAIIALEGDIGAAPIIAAEPERLVEVEMGEAASFDVDTLNLLDLARSRLAETG</sequence>
<evidence type="ECO:0000259" key="2">
    <source>
        <dbReference type="SMART" id="SM00852"/>
    </source>
</evidence>
<keyword evidence="3" id="KW-0548">Nucleotidyltransferase</keyword>
<dbReference type="PIRSF" id="PIRSF036626">
    <property type="entry name" value="MPTBd_MobAlike"/>
    <property type="match status" value="1"/>
</dbReference>
<name>A0A1W2EQ68_9HYPH</name>
<dbReference type="Proteomes" id="UP000192656">
    <property type="component" value="Unassembled WGS sequence"/>
</dbReference>
<dbReference type="InterPro" id="IPR029044">
    <property type="entry name" value="Nucleotide-diphossugar_trans"/>
</dbReference>
<dbReference type="Gene3D" id="3.40.980.10">
    <property type="entry name" value="MoaB/Mog-like domain"/>
    <property type="match status" value="1"/>
</dbReference>
<protein>
    <submittedName>
        <fullName evidence="3">Molybdopterin molybdochelatase /molybdenum cofactor cytidylyltransferase</fullName>
    </submittedName>
</protein>
<dbReference type="InterPro" id="IPR012184">
    <property type="entry name" value="Bifunc_Mopterin-bd"/>
</dbReference>
<dbReference type="OrthoDB" id="9779263at2"/>
<dbReference type="SUPFAM" id="SSF53448">
    <property type="entry name" value="Nucleotide-diphospho-sugar transferases"/>
    <property type="match status" value="1"/>
</dbReference>
<dbReference type="InterPro" id="IPR025877">
    <property type="entry name" value="MobA-like_NTP_Trfase"/>
</dbReference>
<dbReference type="PANTHER" id="PTHR43777">
    <property type="entry name" value="MOLYBDENUM COFACTOR CYTIDYLYLTRANSFERASE"/>
    <property type="match status" value="1"/>
</dbReference>
<dbReference type="Gene3D" id="3.90.550.10">
    <property type="entry name" value="Spore Coat Polysaccharide Biosynthesis Protein SpsA, Chain A"/>
    <property type="match status" value="1"/>
</dbReference>
<dbReference type="SUPFAM" id="SSF53218">
    <property type="entry name" value="Molybdenum cofactor biosynthesis proteins"/>
    <property type="match status" value="1"/>
</dbReference>
<dbReference type="SMART" id="SM00852">
    <property type="entry name" value="MoCF_biosynth"/>
    <property type="match status" value="1"/>
</dbReference>
<keyword evidence="1" id="KW-0460">Magnesium</keyword>
<evidence type="ECO:0000256" key="1">
    <source>
        <dbReference type="ARBA" id="ARBA00022842"/>
    </source>
</evidence>
<reference evidence="3 4" key="1">
    <citation type="submission" date="2017-04" db="EMBL/GenBank/DDBJ databases">
        <authorList>
            <person name="Afonso C.L."/>
            <person name="Miller P.J."/>
            <person name="Scott M.A."/>
            <person name="Spackman E."/>
            <person name="Goraichik I."/>
            <person name="Dimitrov K.M."/>
            <person name="Suarez D.L."/>
            <person name="Swayne D.E."/>
        </authorList>
    </citation>
    <scope>NUCLEOTIDE SEQUENCE [LARGE SCALE GENOMIC DNA]</scope>
    <source>
        <strain evidence="3 4">CGMCC 1.10972</strain>
    </source>
</reference>